<evidence type="ECO:0000256" key="1">
    <source>
        <dbReference type="SAM" id="MobiDB-lite"/>
    </source>
</evidence>
<feature type="compositionally biased region" description="Polar residues" evidence="1">
    <location>
        <begin position="70"/>
        <end position="81"/>
    </location>
</feature>
<dbReference type="AlphaFoldDB" id="A0A8H2XV09"/>
<comment type="caution">
    <text evidence="2">The sequence shown here is derived from an EMBL/GenBank/DDBJ whole genome shotgun (WGS) entry which is preliminary data.</text>
</comment>
<dbReference type="Proteomes" id="UP000663861">
    <property type="component" value="Unassembled WGS sequence"/>
</dbReference>
<evidence type="ECO:0000313" key="3">
    <source>
        <dbReference type="Proteomes" id="UP000663861"/>
    </source>
</evidence>
<feature type="compositionally biased region" description="Low complexity" evidence="1">
    <location>
        <begin position="54"/>
        <end position="69"/>
    </location>
</feature>
<name>A0A8H2XV09_9AGAM</name>
<dbReference type="EMBL" id="CAJMWY010000482">
    <property type="protein sequence ID" value="CAE6435519.1"/>
    <property type="molecule type" value="Genomic_DNA"/>
</dbReference>
<protein>
    <submittedName>
        <fullName evidence="2">Uncharacterized protein</fullName>
    </submittedName>
</protein>
<proteinExistence type="predicted"/>
<feature type="region of interest" description="Disordered" evidence="1">
    <location>
        <begin position="54"/>
        <end position="81"/>
    </location>
</feature>
<evidence type="ECO:0000313" key="2">
    <source>
        <dbReference type="EMBL" id="CAE6435519.1"/>
    </source>
</evidence>
<organism evidence="2 3">
    <name type="scientific">Rhizoctonia solani</name>
    <dbReference type="NCBI Taxonomy" id="456999"/>
    <lineage>
        <taxon>Eukaryota</taxon>
        <taxon>Fungi</taxon>
        <taxon>Dikarya</taxon>
        <taxon>Basidiomycota</taxon>
        <taxon>Agaricomycotina</taxon>
        <taxon>Agaricomycetes</taxon>
        <taxon>Cantharellales</taxon>
        <taxon>Ceratobasidiaceae</taxon>
        <taxon>Rhizoctonia</taxon>
    </lineage>
</organism>
<accession>A0A8H2XV09</accession>
<gene>
    <name evidence="2" type="ORF">RDB_LOCUS31672</name>
</gene>
<reference evidence="2" key="1">
    <citation type="submission" date="2021-01" db="EMBL/GenBank/DDBJ databases">
        <authorList>
            <person name="Kaushik A."/>
        </authorList>
    </citation>
    <scope>NUCLEOTIDE SEQUENCE</scope>
    <source>
        <strain evidence="2">AG4-RS23</strain>
    </source>
</reference>
<sequence>MGIMAQSEVYFLATVLCPYYKLEWFVKQEDELARIEELRRILYRYFARTCPASASTMTTQTQPTTSASSRVSQPTSRWLQTPTRATRAVVPYTPGQEWVNRLPQLTRGQQRK</sequence>